<proteinExistence type="inferred from homology"/>
<dbReference type="GO" id="GO:0046872">
    <property type="term" value="F:metal ion binding"/>
    <property type="evidence" value="ECO:0007669"/>
    <property type="project" value="UniProtKB-KW"/>
</dbReference>
<keyword evidence="13" id="KW-1185">Reference proteome</keyword>
<evidence type="ECO:0000256" key="8">
    <source>
        <dbReference type="ARBA" id="ARBA00023204"/>
    </source>
</evidence>
<feature type="domain" description="XPG-I" evidence="11">
    <location>
        <begin position="77"/>
        <end position="154"/>
    </location>
</feature>
<keyword evidence="4" id="KW-0255">Endonuclease</keyword>
<keyword evidence="7" id="KW-0460">Magnesium</keyword>
<organism evidence="12 13">
    <name type="scientific">Cryptolaemus montrouzieri</name>
    <dbReference type="NCBI Taxonomy" id="559131"/>
    <lineage>
        <taxon>Eukaryota</taxon>
        <taxon>Metazoa</taxon>
        <taxon>Ecdysozoa</taxon>
        <taxon>Arthropoda</taxon>
        <taxon>Hexapoda</taxon>
        <taxon>Insecta</taxon>
        <taxon>Pterygota</taxon>
        <taxon>Neoptera</taxon>
        <taxon>Endopterygota</taxon>
        <taxon>Coleoptera</taxon>
        <taxon>Polyphaga</taxon>
        <taxon>Cucujiformia</taxon>
        <taxon>Coccinelloidea</taxon>
        <taxon>Coccinellidae</taxon>
        <taxon>Scymninae</taxon>
        <taxon>Scymnini</taxon>
        <taxon>Cryptolaemus</taxon>
    </lineage>
</organism>
<evidence type="ECO:0000313" key="12">
    <source>
        <dbReference type="EMBL" id="KAL3272006.1"/>
    </source>
</evidence>
<sequence length="642" mass="73914">MFCCSRNLYFRTSYLLLMEVYPIFVLEGKAPELKYDTIAARNAIQFKGAKPKTDGVKTGKDRTRFHYVLKQCQEMLKYMGLVCLTGKGEAESFCAYLNQEGLVYGCISQDSDCFAYGAQVVYRNFSISSQGSHSASGGAVDVYDIRKATSSLGFGRNKIIALALLCGSDYSEGVQGVGKDCSLKLFEKYSDEEILDRMRQWRNQPSIFEEFERKLGDKNICTSCGHSGRVQSHNKTGCKTCGTSTGCDFSKYKEERLYIKNEISVRSKALQDPNFPNEELITEYLTCKDEVSSINLKWTQPDLVNFVKFTTKHLGWEEVYSFEKFLPILTRWQLLNHSSLDVLEQTQKLRGFLYPECIKKIRTLKGVPSYEIVWSDKDNFFKGLIPDSQLLEIKDMDKFWSTIEPQNLVENAYPKLVEDFRISKIKPKKPTRRKNKKLNQIDELNNSIKNISLSEPAAKKSKKPKKKINSEETTESKIQNKKKNMKTLDSFLKKAIVNNFHNKNTEFTSTPIKKRGETASVDLSDSMLDISNFEDENESDLSDILDGIMGEDIPQCFKDKLEELGYKIEDNNREFHGENRDSASFFTNSLMENDLFQRTFDQKYMSSDEEMEDLEYLNDRKTNDSFDVPELPSLFERLKNRM</sequence>
<evidence type="ECO:0000256" key="2">
    <source>
        <dbReference type="ARBA" id="ARBA00022722"/>
    </source>
</evidence>
<dbReference type="PANTHER" id="PTHR11081:SF70">
    <property type="entry name" value="FLAP ENDONUCLEASE GEN HOMOLOG 1"/>
    <property type="match status" value="1"/>
</dbReference>
<evidence type="ECO:0000256" key="9">
    <source>
        <dbReference type="ARBA" id="ARBA00038112"/>
    </source>
</evidence>
<dbReference type="SUPFAM" id="SSF88723">
    <property type="entry name" value="PIN domain-like"/>
    <property type="match status" value="1"/>
</dbReference>
<evidence type="ECO:0000256" key="6">
    <source>
        <dbReference type="ARBA" id="ARBA00022801"/>
    </source>
</evidence>
<accession>A0ABD2N133</accession>
<feature type="region of interest" description="Disordered" evidence="10">
    <location>
        <begin position="452"/>
        <end position="479"/>
    </location>
</feature>
<comment type="caution">
    <text evidence="12">The sequence shown here is derived from an EMBL/GenBank/DDBJ whole genome shotgun (WGS) entry which is preliminary data.</text>
</comment>
<reference evidence="12 13" key="1">
    <citation type="journal article" date="2021" name="BMC Biol.">
        <title>Horizontally acquired antibacterial genes associated with adaptive radiation of ladybird beetles.</title>
        <authorList>
            <person name="Li H.S."/>
            <person name="Tang X.F."/>
            <person name="Huang Y.H."/>
            <person name="Xu Z.Y."/>
            <person name="Chen M.L."/>
            <person name="Du X.Y."/>
            <person name="Qiu B.Y."/>
            <person name="Chen P.T."/>
            <person name="Zhang W."/>
            <person name="Slipinski A."/>
            <person name="Escalona H.E."/>
            <person name="Waterhouse R.M."/>
            <person name="Zwick A."/>
            <person name="Pang H."/>
        </authorList>
    </citation>
    <scope>NUCLEOTIDE SEQUENCE [LARGE SCALE GENOMIC DNA]</scope>
    <source>
        <strain evidence="12">SYSU2018</strain>
    </source>
</reference>
<dbReference type="Gene3D" id="1.10.150.20">
    <property type="entry name" value="5' to 3' exonuclease, C-terminal subdomain"/>
    <property type="match status" value="1"/>
</dbReference>
<dbReference type="GO" id="GO:0006281">
    <property type="term" value="P:DNA repair"/>
    <property type="evidence" value="ECO:0007669"/>
    <property type="project" value="UniProtKB-KW"/>
</dbReference>
<comment type="cofactor">
    <cofactor evidence="1">
        <name>Mg(2+)</name>
        <dbReference type="ChEBI" id="CHEBI:18420"/>
    </cofactor>
</comment>
<dbReference type="InterPro" id="IPR029060">
    <property type="entry name" value="PIN-like_dom_sf"/>
</dbReference>
<protein>
    <recommendedName>
        <fullName evidence="11">XPG-I domain-containing protein</fullName>
    </recommendedName>
</protein>
<dbReference type="Pfam" id="PF18704">
    <property type="entry name" value="Chromo_2"/>
    <property type="match status" value="1"/>
</dbReference>
<dbReference type="SMART" id="SM00279">
    <property type="entry name" value="HhH2"/>
    <property type="match status" value="1"/>
</dbReference>
<evidence type="ECO:0000256" key="5">
    <source>
        <dbReference type="ARBA" id="ARBA00022763"/>
    </source>
</evidence>
<dbReference type="InterPro" id="IPR006084">
    <property type="entry name" value="XPG/Rad2"/>
</dbReference>
<dbReference type="Pfam" id="PF00867">
    <property type="entry name" value="XPG_I"/>
    <property type="match status" value="1"/>
</dbReference>
<dbReference type="GO" id="GO:0008821">
    <property type="term" value="F:crossover junction DNA endonuclease activity"/>
    <property type="evidence" value="ECO:0007669"/>
    <property type="project" value="UniProtKB-ARBA"/>
</dbReference>
<evidence type="ECO:0000256" key="10">
    <source>
        <dbReference type="SAM" id="MobiDB-lite"/>
    </source>
</evidence>
<name>A0ABD2N133_9CUCU</name>
<gene>
    <name evidence="12" type="ORF">HHI36_022473</name>
</gene>
<evidence type="ECO:0000256" key="3">
    <source>
        <dbReference type="ARBA" id="ARBA00022723"/>
    </source>
</evidence>
<comment type="similarity">
    <text evidence="9">Belongs to the XPG/RAD2 endonuclease family. GEN subfamily.</text>
</comment>
<evidence type="ECO:0000256" key="1">
    <source>
        <dbReference type="ARBA" id="ARBA00001946"/>
    </source>
</evidence>
<dbReference type="GO" id="GO:0000400">
    <property type="term" value="F:four-way junction DNA binding"/>
    <property type="evidence" value="ECO:0007669"/>
    <property type="project" value="UniProtKB-ARBA"/>
</dbReference>
<dbReference type="SMART" id="SM00484">
    <property type="entry name" value="XPGI"/>
    <property type="match status" value="1"/>
</dbReference>
<dbReference type="AlphaFoldDB" id="A0ABD2N133"/>
<evidence type="ECO:0000256" key="4">
    <source>
        <dbReference type="ARBA" id="ARBA00022759"/>
    </source>
</evidence>
<dbReference type="EMBL" id="JABFTP020000042">
    <property type="protein sequence ID" value="KAL3272006.1"/>
    <property type="molecule type" value="Genomic_DNA"/>
</dbReference>
<keyword evidence="6" id="KW-0378">Hydrolase</keyword>
<evidence type="ECO:0000259" key="11">
    <source>
        <dbReference type="SMART" id="SM00484"/>
    </source>
</evidence>
<dbReference type="GO" id="GO:0017108">
    <property type="term" value="F:5'-flap endonuclease activity"/>
    <property type="evidence" value="ECO:0007669"/>
    <property type="project" value="UniProtKB-ARBA"/>
</dbReference>
<dbReference type="Gene3D" id="3.40.50.1010">
    <property type="entry name" value="5'-nuclease"/>
    <property type="match status" value="1"/>
</dbReference>
<dbReference type="InterPro" id="IPR008918">
    <property type="entry name" value="HhH2"/>
</dbReference>
<dbReference type="PRINTS" id="PR00853">
    <property type="entry name" value="XPGRADSUPER"/>
</dbReference>
<dbReference type="SUPFAM" id="SSF47807">
    <property type="entry name" value="5' to 3' exonuclease, C-terminal subdomain"/>
    <property type="match status" value="1"/>
</dbReference>
<keyword evidence="3" id="KW-0479">Metal-binding</keyword>
<dbReference type="FunFam" id="1.10.150.20:FF:000030">
    <property type="entry name" value="Flap endonuclease GEN-like 1"/>
    <property type="match status" value="1"/>
</dbReference>
<dbReference type="PANTHER" id="PTHR11081">
    <property type="entry name" value="FLAP ENDONUCLEASE FAMILY MEMBER"/>
    <property type="match status" value="1"/>
</dbReference>
<dbReference type="InterPro" id="IPR006086">
    <property type="entry name" value="XPG-I_dom"/>
</dbReference>
<keyword evidence="5" id="KW-0227">DNA damage</keyword>
<dbReference type="Proteomes" id="UP001516400">
    <property type="component" value="Unassembled WGS sequence"/>
</dbReference>
<dbReference type="CDD" id="cd09869">
    <property type="entry name" value="PIN_GEN1"/>
    <property type="match status" value="1"/>
</dbReference>
<evidence type="ECO:0000313" key="13">
    <source>
        <dbReference type="Proteomes" id="UP001516400"/>
    </source>
</evidence>
<dbReference type="InterPro" id="IPR041012">
    <property type="entry name" value="GEN_chromo"/>
</dbReference>
<evidence type="ECO:0000256" key="7">
    <source>
        <dbReference type="ARBA" id="ARBA00022842"/>
    </source>
</evidence>
<keyword evidence="2" id="KW-0540">Nuclease</keyword>
<keyword evidence="8" id="KW-0234">DNA repair</keyword>
<dbReference type="InterPro" id="IPR036279">
    <property type="entry name" value="5-3_exonuclease_C_sf"/>
</dbReference>